<feature type="region of interest" description="Disordered" evidence="1">
    <location>
        <begin position="1075"/>
        <end position="1127"/>
    </location>
</feature>
<feature type="domain" description="SANT" evidence="3">
    <location>
        <begin position="620"/>
        <end position="672"/>
    </location>
</feature>
<keyword evidence="5" id="KW-1185">Reference proteome</keyword>
<accession>A0A1G4KFW1</accession>
<proteinExistence type="predicted"/>
<dbReference type="FunFam" id="1.10.10.60:FF:000431">
    <property type="entry name" value="Set3C deacetylase complex subunit"/>
    <property type="match status" value="1"/>
</dbReference>
<name>A0A1G4KFW1_9SACH</name>
<dbReference type="Proteomes" id="UP000189911">
    <property type="component" value="Chromosome G"/>
</dbReference>
<feature type="region of interest" description="Disordered" evidence="1">
    <location>
        <begin position="524"/>
        <end position="556"/>
    </location>
</feature>
<dbReference type="SUPFAM" id="SSF46689">
    <property type="entry name" value="Homeodomain-like"/>
    <property type="match status" value="2"/>
</dbReference>
<evidence type="ECO:0000256" key="1">
    <source>
        <dbReference type="SAM" id="MobiDB-lite"/>
    </source>
</evidence>
<dbReference type="Gene3D" id="1.10.10.60">
    <property type="entry name" value="Homeodomain-like"/>
    <property type="match status" value="1"/>
</dbReference>
<feature type="domain" description="Myb-like" evidence="2">
    <location>
        <begin position="894"/>
        <end position="936"/>
    </location>
</feature>
<feature type="compositionally biased region" description="Polar residues" evidence="1">
    <location>
        <begin position="1045"/>
        <end position="1058"/>
    </location>
</feature>
<dbReference type="Gene3D" id="1.20.58.1880">
    <property type="match status" value="1"/>
</dbReference>
<feature type="region of interest" description="Disordered" evidence="1">
    <location>
        <begin position="854"/>
        <end position="889"/>
    </location>
</feature>
<dbReference type="EMBL" id="LT598453">
    <property type="protein sequence ID" value="SCV03326.1"/>
    <property type="molecule type" value="Genomic_DNA"/>
</dbReference>
<dbReference type="InterPro" id="IPR001005">
    <property type="entry name" value="SANT/Myb"/>
</dbReference>
<dbReference type="AlphaFoldDB" id="A0A1G4KFW1"/>
<dbReference type="CDD" id="cd00167">
    <property type="entry name" value="SANT"/>
    <property type="match status" value="2"/>
</dbReference>
<feature type="region of interest" description="Disordered" evidence="1">
    <location>
        <begin position="685"/>
        <end position="748"/>
    </location>
</feature>
<evidence type="ECO:0000259" key="3">
    <source>
        <dbReference type="PROSITE" id="PS51293"/>
    </source>
</evidence>
<feature type="compositionally biased region" description="Polar residues" evidence="1">
    <location>
        <begin position="248"/>
        <end position="259"/>
    </location>
</feature>
<reference evidence="5" key="1">
    <citation type="submission" date="2016-03" db="EMBL/GenBank/DDBJ databases">
        <authorList>
            <person name="Devillers Hugo."/>
        </authorList>
    </citation>
    <scope>NUCLEOTIDE SEQUENCE [LARGE SCALE GENOMIC DNA]</scope>
</reference>
<feature type="region of interest" description="Disordered" evidence="1">
    <location>
        <begin position="1179"/>
        <end position="1206"/>
    </location>
</feature>
<feature type="compositionally biased region" description="Polar residues" evidence="1">
    <location>
        <begin position="14"/>
        <end position="26"/>
    </location>
</feature>
<dbReference type="InterPro" id="IPR051571">
    <property type="entry name" value="N-CoR_corepressor"/>
</dbReference>
<feature type="region of interest" description="Disordered" evidence="1">
    <location>
        <begin position="280"/>
        <end position="311"/>
    </location>
</feature>
<feature type="region of interest" description="Disordered" evidence="1">
    <location>
        <begin position="1"/>
        <end position="178"/>
    </location>
</feature>
<dbReference type="PROSITE" id="PS51293">
    <property type="entry name" value="SANT"/>
    <property type="match status" value="1"/>
</dbReference>
<feature type="region of interest" description="Disordered" evidence="1">
    <location>
        <begin position="997"/>
        <end position="1063"/>
    </location>
</feature>
<evidence type="ECO:0000259" key="2">
    <source>
        <dbReference type="PROSITE" id="PS50090"/>
    </source>
</evidence>
<evidence type="ECO:0000313" key="4">
    <source>
        <dbReference type="EMBL" id="SCV03326.1"/>
    </source>
</evidence>
<feature type="compositionally biased region" description="Polar residues" evidence="1">
    <location>
        <begin position="1095"/>
        <end position="1107"/>
    </location>
</feature>
<dbReference type="OrthoDB" id="10258692at2759"/>
<dbReference type="Pfam" id="PF00249">
    <property type="entry name" value="Myb_DNA-binding"/>
    <property type="match status" value="2"/>
</dbReference>
<dbReference type="PANTHER" id="PTHR13992">
    <property type="entry name" value="NUCLEAR RECEPTOR CO-REPRESSOR RELATED NCOR"/>
    <property type="match status" value="1"/>
</dbReference>
<feature type="region of interest" description="Disordered" evidence="1">
    <location>
        <begin position="214"/>
        <end position="259"/>
    </location>
</feature>
<organism evidence="4 5">
    <name type="scientific">Lachancea nothofagi CBS 11611</name>
    <dbReference type="NCBI Taxonomy" id="1266666"/>
    <lineage>
        <taxon>Eukaryota</taxon>
        <taxon>Fungi</taxon>
        <taxon>Dikarya</taxon>
        <taxon>Ascomycota</taxon>
        <taxon>Saccharomycotina</taxon>
        <taxon>Saccharomycetes</taxon>
        <taxon>Saccharomycetales</taxon>
        <taxon>Saccharomycetaceae</taxon>
        <taxon>Lachancea</taxon>
    </lineage>
</organism>
<dbReference type="PANTHER" id="PTHR13992:SF39">
    <property type="entry name" value="SMRTER, ISOFORM G"/>
    <property type="match status" value="1"/>
</dbReference>
<feature type="compositionally biased region" description="Low complexity" evidence="1">
    <location>
        <begin position="1078"/>
        <end position="1091"/>
    </location>
</feature>
<sequence length="1279" mass="141974">MAAPQRPGDKSPYHYQNSSNPRQTAPYSRPPVNAISPNVSTRPTLSGGSQPPLSSGTSGRPSRYNPSASGRPYTSVGGLSVKPRSGSRYNPEPGFTISGQSSGTGMLDSRRFSNGPHSSATSSRYNLQHSSGNPKPNHHGYYNPPYNRRRPSSVSDGYESGPHSYSARSKWRESFPNSNSLDYEGYNAGVSGNSTNISSSKALPSAYINRYHNNSQPFSSRYSHNKDERSYNESSSAYHNSDTRFADNQHSLGSSLINSVPQTTRKIEAKVASEHERIDLKKQKLSEDRMKYEKNLNDETTDNTRDDTRDDMPTVESIGLSDNEIDDNNSADAPGDFAKIKAGPVSNKLEEPPTIDEIQQQPPLTKPLLDQDKVTPAIKAESDAKENITPSNHLPLPEKQRPMTGYSKPLEDVGGCIFPMTEPEMKLWELKNRDRNQIIKCQRYLLKNPIISFKEYPFMSQNILIHEQAIKPVLLKSLSKLKNYERLRKLQLKKEFLDLDHKWVNSCQRLQEISKEVKKEEVAEKSADLQRAESERSREKEEQDQHNRAGSRRRNRADFVDDTEIESVLLQIDPDYKHHQFAARIPAMIIDPIQKLAVKFKDVNNLVTNKDAWATRVRKDGIDTFTPGEHEAFVEAYLLYPKKFGRISQYMGGLRKPEECVLHYYRTKKETNYKQLLIDKNKKRKINTGRKRKEKERERLSPEASLENNVQDLEVMAEKNEVNLTEAEKPVDETEYEEGDQSVDSRGAEVQFSENAVKSDFEETVPSISKAAIDLIEHDSQPGQETEPEIETRVDTAQLAVAVAQSATDVAGDTPPIDPEQDVKVNKRKIQEMEEVTNDLPNLQPIAPALVSEAKENSRMEDAQTSLNSEEIEKGQQSKKRSKHNDGFHKSSYWSVKETNLFPELLKEFGTQWALISEKLGTKSTTMVRNYFQRNADQMGWQSLVEGLNAGQSTEKNLEKETSATMVEAQHDVMPLQQIPSMPSQQIPSVSIFNQSNRDATTPTQVPTQTTSESFSQQSTPKGLPPPRLPSIQLHTDSVGAEKQTVVTQETTADQGSGPSVHFAPEVSATSIVHSINQSSGPSSATSSQTGIGSRRSSIKSLLNNDPTEFHNPPIRQPEAKELPSNSRNEISGANVIVQELQSLQYTSPPADGPFVTSSTRPAPKKPGFLSAILNAATSPASQAPQGPPRVSINKFPEPSTDLHSVQRPILPPVSAHSNISRASISANSSHTVPTRPPEFNFANDPLAALAAVASAPEALASLVPPDGGALHNSSSRQQ</sequence>
<dbReference type="GO" id="GO:0034967">
    <property type="term" value="C:Set3 complex"/>
    <property type="evidence" value="ECO:0007669"/>
    <property type="project" value="TreeGrafter"/>
</dbReference>
<feature type="region of interest" description="Disordered" evidence="1">
    <location>
        <begin position="380"/>
        <end position="404"/>
    </location>
</feature>
<gene>
    <name evidence="4" type="ORF">LANO_0G03466G</name>
</gene>
<dbReference type="InterPro" id="IPR009057">
    <property type="entry name" value="Homeodomain-like_sf"/>
</dbReference>
<dbReference type="PROSITE" id="PS50090">
    <property type="entry name" value="MYB_LIKE"/>
    <property type="match status" value="1"/>
</dbReference>
<protein>
    <submittedName>
        <fullName evidence="4">LANO_0G03466g1_1</fullName>
    </submittedName>
</protein>
<dbReference type="GO" id="GO:0006357">
    <property type="term" value="P:regulation of transcription by RNA polymerase II"/>
    <property type="evidence" value="ECO:0007669"/>
    <property type="project" value="TreeGrafter"/>
</dbReference>
<dbReference type="InterPro" id="IPR017884">
    <property type="entry name" value="SANT_dom"/>
</dbReference>
<feature type="compositionally biased region" description="Polar residues" evidence="1">
    <location>
        <begin position="115"/>
        <end position="134"/>
    </location>
</feature>
<dbReference type="SMART" id="SM00717">
    <property type="entry name" value="SANT"/>
    <property type="match status" value="2"/>
</dbReference>
<feature type="compositionally biased region" description="Basic residues" evidence="1">
    <location>
        <begin position="685"/>
        <end position="694"/>
    </location>
</feature>
<evidence type="ECO:0000313" key="5">
    <source>
        <dbReference type="Proteomes" id="UP000189911"/>
    </source>
</evidence>
<feature type="compositionally biased region" description="Low complexity" evidence="1">
    <location>
        <begin position="43"/>
        <end position="59"/>
    </location>
</feature>
<feature type="compositionally biased region" description="Basic and acidic residues" evidence="1">
    <location>
        <begin position="524"/>
        <end position="547"/>
    </location>
</feature>
<feature type="compositionally biased region" description="Basic and acidic residues" evidence="1">
    <location>
        <begin position="716"/>
        <end position="732"/>
    </location>
</feature>
<feature type="compositionally biased region" description="Low complexity" evidence="1">
    <location>
        <begin position="1001"/>
        <end position="1020"/>
    </location>
</feature>